<proteinExistence type="predicted"/>
<evidence type="ECO:0000256" key="1">
    <source>
        <dbReference type="SAM" id="MobiDB-lite"/>
    </source>
</evidence>
<dbReference type="EMBL" id="MBFU01000906">
    <property type="protein sequence ID" value="PVZ97218.1"/>
    <property type="molecule type" value="Genomic_DNA"/>
</dbReference>
<dbReference type="AlphaFoldDB" id="A0A2U1IWP6"/>
<reference evidence="3 4" key="1">
    <citation type="journal article" date="2018" name="MBio">
        <title>Comparative Genomics Reveals the Core Gene Toolbox for the Fungus-Insect Symbiosis.</title>
        <authorList>
            <person name="Wang Y."/>
            <person name="Stata M."/>
            <person name="Wang W."/>
            <person name="Stajich J.E."/>
            <person name="White M.M."/>
            <person name="Moncalvo J.M."/>
        </authorList>
    </citation>
    <scope>NUCLEOTIDE SEQUENCE [LARGE SCALE GENOMIC DNA]</scope>
    <source>
        <strain evidence="3 4">AUS-126-30</strain>
    </source>
</reference>
<protein>
    <recommendedName>
        <fullName evidence="2">DUF4939 domain-containing protein</fullName>
    </recommendedName>
</protein>
<comment type="caution">
    <text evidence="3">The sequence shown here is derived from an EMBL/GenBank/DDBJ whole genome shotgun (WGS) entry which is preliminary data.</text>
</comment>
<evidence type="ECO:0000259" key="2">
    <source>
        <dbReference type="Pfam" id="PF16297"/>
    </source>
</evidence>
<keyword evidence="4" id="KW-1185">Reference proteome</keyword>
<dbReference type="InterPro" id="IPR032549">
    <property type="entry name" value="DUF4939"/>
</dbReference>
<feature type="non-terminal residue" evidence="3">
    <location>
        <position position="172"/>
    </location>
</feature>
<feature type="region of interest" description="Disordered" evidence="1">
    <location>
        <begin position="1"/>
        <end position="35"/>
    </location>
</feature>
<evidence type="ECO:0000313" key="3">
    <source>
        <dbReference type="EMBL" id="PVZ97218.1"/>
    </source>
</evidence>
<evidence type="ECO:0000313" key="4">
    <source>
        <dbReference type="Proteomes" id="UP000245591"/>
    </source>
</evidence>
<dbReference type="Proteomes" id="UP000245591">
    <property type="component" value="Unassembled WGS sequence"/>
</dbReference>
<accession>A0A2U1IWP6</accession>
<organism evidence="3 4">
    <name type="scientific">Smittium angustum</name>
    <dbReference type="NCBI Taxonomy" id="133377"/>
    <lineage>
        <taxon>Eukaryota</taxon>
        <taxon>Fungi</taxon>
        <taxon>Fungi incertae sedis</taxon>
        <taxon>Zoopagomycota</taxon>
        <taxon>Kickxellomycotina</taxon>
        <taxon>Harpellomycetes</taxon>
        <taxon>Harpellales</taxon>
        <taxon>Legeriomycetaceae</taxon>
        <taxon>Smittium</taxon>
    </lineage>
</organism>
<feature type="domain" description="DUF4939" evidence="2">
    <location>
        <begin position="79"/>
        <end position="163"/>
    </location>
</feature>
<dbReference type="Pfam" id="PF16297">
    <property type="entry name" value="DUF4939"/>
    <property type="match status" value="1"/>
</dbReference>
<name>A0A2U1IWP6_SMIAN</name>
<gene>
    <name evidence="3" type="ORF">BB558_006830</name>
</gene>
<sequence length="172" mass="19447">MAEFNRNRPFHVPDLAQNPPPEQNMEMDQPPAQPEIPLLNPEVPLNPEAPPMNFNFMPPANNHEVETMPAPFPHHLFTPESAIKFPEAVRFDGTPASYQAFMNSMCLHFWARPAAFATDRNKIVFMTTHLTGTAAAWFASLLAEESYILSSYQLFVSEFARNFRDPSSAIRA</sequence>